<gene>
    <name evidence="1" type="ORF">FHS18_001159</name>
</gene>
<dbReference type="EMBL" id="JACHXK010000002">
    <property type="protein sequence ID" value="MBB3109107.1"/>
    <property type="molecule type" value="Genomic_DNA"/>
</dbReference>
<dbReference type="Proteomes" id="UP000570361">
    <property type="component" value="Unassembled WGS sequence"/>
</dbReference>
<name>A0A7W5FLK9_9BACL</name>
<comment type="caution">
    <text evidence="1">The sequence shown here is derived from an EMBL/GenBank/DDBJ whole genome shotgun (WGS) entry which is preliminary data.</text>
</comment>
<evidence type="ECO:0000313" key="2">
    <source>
        <dbReference type="Proteomes" id="UP000570361"/>
    </source>
</evidence>
<reference evidence="1 2" key="1">
    <citation type="submission" date="2020-08" db="EMBL/GenBank/DDBJ databases">
        <title>Genomic Encyclopedia of Type Strains, Phase III (KMG-III): the genomes of soil and plant-associated and newly described type strains.</title>
        <authorList>
            <person name="Whitman W."/>
        </authorList>
    </citation>
    <scope>NUCLEOTIDE SEQUENCE [LARGE SCALE GENOMIC DNA]</scope>
    <source>
        <strain evidence="1 2">CECT 5862</strain>
    </source>
</reference>
<proteinExistence type="predicted"/>
<accession>A0A7W5FLK9</accession>
<dbReference type="AlphaFoldDB" id="A0A7W5FLK9"/>
<keyword evidence="2" id="KW-1185">Reference proteome</keyword>
<evidence type="ECO:0000313" key="1">
    <source>
        <dbReference type="EMBL" id="MBB3109107.1"/>
    </source>
</evidence>
<sequence length="61" mass="6942">MWLGHEDNVPHGVFDPTHYLEAIYEGTHRYPESKDVVMAEILASLDGVKLNEYVEALIATR</sequence>
<protein>
    <submittedName>
        <fullName evidence="1">Uncharacterized protein</fullName>
    </submittedName>
</protein>
<organism evidence="1 2">
    <name type="scientific">Paenibacillus phyllosphaerae</name>
    <dbReference type="NCBI Taxonomy" id="274593"/>
    <lineage>
        <taxon>Bacteria</taxon>
        <taxon>Bacillati</taxon>
        <taxon>Bacillota</taxon>
        <taxon>Bacilli</taxon>
        <taxon>Bacillales</taxon>
        <taxon>Paenibacillaceae</taxon>
        <taxon>Paenibacillus</taxon>
    </lineage>
</organism>